<dbReference type="PANTHER" id="PTHR33884">
    <property type="entry name" value="UPF0410 PROTEIN YMGE"/>
    <property type="match status" value="1"/>
</dbReference>
<gene>
    <name evidence="8" type="ORF">SAMN04488116_3482</name>
</gene>
<evidence type="ECO:0000256" key="1">
    <source>
        <dbReference type="ARBA" id="ARBA00004651"/>
    </source>
</evidence>
<accession>A0A1M5Q325</accession>
<evidence type="ECO:0000313" key="9">
    <source>
        <dbReference type="Proteomes" id="UP000184532"/>
    </source>
</evidence>
<dbReference type="Pfam" id="PF04226">
    <property type="entry name" value="Transgly_assoc"/>
    <property type="match status" value="1"/>
</dbReference>
<keyword evidence="5 7" id="KW-1133">Transmembrane helix</keyword>
<evidence type="ECO:0000256" key="3">
    <source>
        <dbReference type="ARBA" id="ARBA00022475"/>
    </source>
</evidence>
<evidence type="ECO:0000256" key="7">
    <source>
        <dbReference type="SAM" id="Phobius"/>
    </source>
</evidence>
<keyword evidence="3" id="KW-1003">Cell membrane</keyword>
<dbReference type="Proteomes" id="UP000184532">
    <property type="component" value="Unassembled WGS sequence"/>
</dbReference>
<dbReference type="InterPro" id="IPR007341">
    <property type="entry name" value="Transgly_assoc"/>
</dbReference>
<keyword evidence="6 7" id="KW-0472">Membrane</keyword>
<reference evidence="9" key="1">
    <citation type="submission" date="2016-11" db="EMBL/GenBank/DDBJ databases">
        <authorList>
            <person name="Varghese N."/>
            <person name="Submissions S."/>
        </authorList>
    </citation>
    <scope>NUCLEOTIDE SEQUENCE [LARGE SCALE GENOMIC DNA]</scope>
    <source>
        <strain evidence="9">DSM 22638</strain>
    </source>
</reference>
<dbReference type="PANTHER" id="PTHR33884:SF3">
    <property type="entry name" value="UPF0410 PROTEIN YMGE"/>
    <property type="match status" value="1"/>
</dbReference>
<proteinExistence type="inferred from homology"/>
<keyword evidence="9" id="KW-1185">Reference proteome</keyword>
<comment type="similarity">
    <text evidence="2">Belongs to the UPF0410 family.</text>
</comment>
<evidence type="ECO:0000256" key="5">
    <source>
        <dbReference type="ARBA" id="ARBA00022989"/>
    </source>
</evidence>
<keyword evidence="4 7" id="KW-0812">Transmembrane</keyword>
<dbReference type="EMBL" id="FQWL01000010">
    <property type="protein sequence ID" value="SHH08129.1"/>
    <property type="molecule type" value="Genomic_DNA"/>
</dbReference>
<evidence type="ECO:0000256" key="6">
    <source>
        <dbReference type="ARBA" id="ARBA00023136"/>
    </source>
</evidence>
<feature type="transmembrane region" description="Helical" evidence="7">
    <location>
        <begin position="58"/>
        <end position="78"/>
    </location>
</feature>
<dbReference type="GO" id="GO:0005886">
    <property type="term" value="C:plasma membrane"/>
    <property type="evidence" value="ECO:0007669"/>
    <property type="project" value="UniProtKB-SubCell"/>
</dbReference>
<name>A0A1M5Q325_9FLAO</name>
<feature type="transmembrane region" description="Helical" evidence="7">
    <location>
        <begin position="28"/>
        <end position="46"/>
    </location>
</feature>
<evidence type="ECO:0000256" key="4">
    <source>
        <dbReference type="ARBA" id="ARBA00022692"/>
    </source>
</evidence>
<dbReference type="RefSeq" id="WP_073181985.1">
    <property type="nucleotide sequence ID" value="NZ_FQWL01000010.1"/>
</dbReference>
<sequence length="80" mass="7869">MGILYAILIGAAAGWLAGKIMKGGGFGALINIILGIVGGAVGNWLFGTLGIQIGSGLVGDLITGVIGAVVILFVAGLFKK</sequence>
<evidence type="ECO:0000256" key="2">
    <source>
        <dbReference type="ARBA" id="ARBA00011006"/>
    </source>
</evidence>
<dbReference type="OrthoDB" id="964123at2"/>
<protein>
    <submittedName>
        <fullName evidence="8">Uncharacterized membrane protein YeaQ/YmgE, transglycosylase-associated protein family</fullName>
    </submittedName>
</protein>
<evidence type="ECO:0000313" key="8">
    <source>
        <dbReference type="EMBL" id="SHH08129.1"/>
    </source>
</evidence>
<comment type="subcellular location">
    <subcellularLocation>
        <location evidence="1">Cell membrane</location>
        <topology evidence="1">Multi-pass membrane protein</topology>
    </subcellularLocation>
</comment>
<organism evidence="8 9">
    <name type="scientific">Flagellimonas flava</name>
    <dbReference type="NCBI Taxonomy" id="570519"/>
    <lineage>
        <taxon>Bacteria</taxon>
        <taxon>Pseudomonadati</taxon>
        <taxon>Bacteroidota</taxon>
        <taxon>Flavobacteriia</taxon>
        <taxon>Flavobacteriales</taxon>
        <taxon>Flavobacteriaceae</taxon>
        <taxon>Flagellimonas</taxon>
    </lineage>
</organism>
<dbReference type="STRING" id="570519.SAMN04488116_3482"/>
<dbReference type="AlphaFoldDB" id="A0A1M5Q325"/>